<keyword evidence="1" id="KW-1133">Transmembrane helix</keyword>
<protein>
    <submittedName>
        <fullName evidence="2">Uncharacterized protein</fullName>
    </submittedName>
</protein>
<keyword evidence="1" id="KW-0812">Transmembrane</keyword>
<comment type="caution">
    <text evidence="2">The sequence shown here is derived from an EMBL/GenBank/DDBJ whole genome shotgun (WGS) entry which is preliminary data.</text>
</comment>
<feature type="transmembrane region" description="Helical" evidence="1">
    <location>
        <begin position="56"/>
        <end position="75"/>
    </location>
</feature>
<keyword evidence="3" id="KW-1185">Reference proteome</keyword>
<accession>A0A8J3T9V8</accession>
<feature type="transmembrane region" description="Helical" evidence="1">
    <location>
        <begin position="31"/>
        <end position="50"/>
    </location>
</feature>
<sequence length="272" mass="30167">MSAGKPVSLPATLPQAVREELRRALRRPYEIPGVVLSSGLLVTACWTLLPTGVVNWLFRFHGPVAFAMVMSLWIYSDVLTTNVLGDDPARSIAALDDPAALRRLWYARNIVLWLLATPLCAVTAIAVGVYSHELVAAALTVLWIATVPLGALGFASWVGVWFPFHVLPLRYRWARRRRWWRMLVRWMILRLIPISLVPLLAVVLTMPGLLLWGTATPGARGSRISDARFGSGLLLAAAVAVAAWPLGHWYGPRLASRRQRRLIAFLTDPDRG</sequence>
<proteinExistence type="predicted"/>
<evidence type="ECO:0000313" key="3">
    <source>
        <dbReference type="Proteomes" id="UP000599074"/>
    </source>
</evidence>
<feature type="transmembrane region" description="Helical" evidence="1">
    <location>
        <begin position="110"/>
        <end position="130"/>
    </location>
</feature>
<dbReference type="RefSeq" id="WP_168115596.1">
    <property type="nucleotide sequence ID" value="NZ_BOON01000022.1"/>
</dbReference>
<feature type="transmembrane region" description="Helical" evidence="1">
    <location>
        <begin position="188"/>
        <end position="212"/>
    </location>
</feature>
<dbReference type="AlphaFoldDB" id="A0A8J3T9V8"/>
<feature type="transmembrane region" description="Helical" evidence="1">
    <location>
        <begin position="232"/>
        <end position="251"/>
    </location>
</feature>
<feature type="transmembrane region" description="Helical" evidence="1">
    <location>
        <begin position="142"/>
        <end position="167"/>
    </location>
</feature>
<name>A0A8J3T9V8_9ACTN</name>
<reference evidence="2" key="1">
    <citation type="submission" date="2021-01" db="EMBL/GenBank/DDBJ databases">
        <title>Whole genome shotgun sequence of Planosporangium mesophilum NBRC 109066.</title>
        <authorList>
            <person name="Komaki H."/>
            <person name="Tamura T."/>
        </authorList>
    </citation>
    <scope>NUCLEOTIDE SEQUENCE</scope>
    <source>
        <strain evidence="2">NBRC 109066</strain>
    </source>
</reference>
<gene>
    <name evidence="2" type="ORF">Pme01_24550</name>
</gene>
<dbReference type="Proteomes" id="UP000599074">
    <property type="component" value="Unassembled WGS sequence"/>
</dbReference>
<evidence type="ECO:0000313" key="2">
    <source>
        <dbReference type="EMBL" id="GII22858.1"/>
    </source>
</evidence>
<evidence type="ECO:0000256" key="1">
    <source>
        <dbReference type="SAM" id="Phobius"/>
    </source>
</evidence>
<dbReference type="EMBL" id="BOON01000022">
    <property type="protein sequence ID" value="GII22858.1"/>
    <property type="molecule type" value="Genomic_DNA"/>
</dbReference>
<keyword evidence="1" id="KW-0472">Membrane</keyword>
<organism evidence="2 3">
    <name type="scientific">Planosporangium mesophilum</name>
    <dbReference type="NCBI Taxonomy" id="689768"/>
    <lineage>
        <taxon>Bacteria</taxon>
        <taxon>Bacillati</taxon>
        <taxon>Actinomycetota</taxon>
        <taxon>Actinomycetes</taxon>
        <taxon>Micromonosporales</taxon>
        <taxon>Micromonosporaceae</taxon>
        <taxon>Planosporangium</taxon>
    </lineage>
</organism>